<keyword evidence="5" id="KW-0472">Membrane</keyword>
<name>A0A1J5SE77_9ZZZZ</name>
<dbReference type="NCBIfam" id="NF004406">
    <property type="entry name" value="PRK05758.3-2"/>
    <property type="match status" value="1"/>
</dbReference>
<proteinExistence type="inferred from homology"/>
<evidence type="ECO:0000256" key="6">
    <source>
        <dbReference type="ARBA" id="ARBA00023310"/>
    </source>
</evidence>
<evidence type="ECO:0000256" key="2">
    <source>
        <dbReference type="ARBA" id="ARBA00022448"/>
    </source>
</evidence>
<dbReference type="Pfam" id="PF00213">
    <property type="entry name" value="OSCP"/>
    <property type="match status" value="1"/>
</dbReference>
<dbReference type="GO" id="GO:0016020">
    <property type="term" value="C:membrane"/>
    <property type="evidence" value="ECO:0007669"/>
    <property type="project" value="UniProtKB-SubCell"/>
</dbReference>
<evidence type="ECO:0000256" key="5">
    <source>
        <dbReference type="ARBA" id="ARBA00023136"/>
    </source>
</evidence>
<dbReference type="PRINTS" id="PR00125">
    <property type="entry name" value="ATPASEDELTA"/>
</dbReference>
<sequence>MSSEATGAIADRYSAALFELAEQQSALDVVAADLKALKTLIAESADLRRLLRSPVISRADLQKAVGSLSQRAGFNGLTQKFLGLVAKNRRLFALAGVIEAFLNRLAAKRGEVTVEVASAVALTETQVGAIGAVLKKVVGSNITLDVTVDPALLGGLVVKVGSRMVDGSLKTKLQHLQLAMKGVG</sequence>
<dbReference type="InterPro" id="IPR020781">
    <property type="entry name" value="ATPase_OSCP/d_CS"/>
</dbReference>
<dbReference type="Gene3D" id="1.10.520.20">
    <property type="entry name" value="N-terminal domain of the delta subunit of the F1F0-ATP synthase"/>
    <property type="match status" value="1"/>
</dbReference>
<evidence type="ECO:0000256" key="3">
    <source>
        <dbReference type="ARBA" id="ARBA00022781"/>
    </source>
</evidence>
<evidence type="ECO:0000313" key="7">
    <source>
        <dbReference type="EMBL" id="OIR06227.1"/>
    </source>
</evidence>
<dbReference type="PANTHER" id="PTHR11910">
    <property type="entry name" value="ATP SYNTHASE DELTA CHAIN"/>
    <property type="match status" value="1"/>
</dbReference>
<comment type="subcellular location">
    <subcellularLocation>
        <location evidence="1">Membrane</location>
    </subcellularLocation>
</comment>
<dbReference type="NCBIfam" id="TIGR01145">
    <property type="entry name" value="ATP_synt_delta"/>
    <property type="match status" value="1"/>
</dbReference>
<dbReference type="HAMAP" id="MF_01416">
    <property type="entry name" value="ATP_synth_delta_bact"/>
    <property type="match status" value="1"/>
</dbReference>
<keyword evidence="3" id="KW-0375">Hydrogen ion transport</keyword>
<organism evidence="7">
    <name type="scientific">mine drainage metagenome</name>
    <dbReference type="NCBI Taxonomy" id="410659"/>
    <lineage>
        <taxon>unclassified sequences</taxon>
        <taxon>metagenomes</taxon>
        <taxon>ecological metagenomes</taxon>
    </lineage>
</organism>
<dbReference type="EMBL" id="MLJW01000045">
    <property type="protein sequence ID" value="OIR06227.1"/>
    <property type="molecule type" value="Genomic_DNA"/>
</dbReference>
<dbReference type="SUPFAM" id="SSF47928">
    <property type="entry name" value="N-terminal domain of the delta subunit of the F1F0-ATP synthase"/>
    <property type="match status" value="1"/>
</dbReference>
<comment type="caution">
    <text evidence="7">The sequence shown here is derived from an EMBL/GenBank/DDBJ whole genome shotgun (WGS) entry which is preliminary data.</text>
</comment>
<dbReference type="GO" id="GO:0046933">
    <property type="term" value="F:proton-transporting ATP synthase activity, rotational mechanism"/>
    <property type="evidence" value="ECO:0007669"/>
    <property type="project" value="InterPro"/>
</dbReference>
<dbReference type="InterPro" id="IPR026015">
    <property type="entry name" value="ATP_synth_OSCP/delta_N_sf"/>
</dbReference>
<dbReference type="InterPro" id="IPR000711">
    <property type="entry name" value="ATPase_OSCP/dsu"/>
</dbReference>
<protein>
    <submittedName>
        <fullName evidence="7">ATP synthase subunit delta</fullName>
    </submittedName>
</protein>
<gene>
    <name evidence="7" type="primary">atpH_4</name>
    <name evidence="7" type="ORF">GALL_117000</name>
</gene>
<keyword evidence="4" id="KW-0406">Ion transport</keyword>
<accession>A0A1J5SE77</accession>
<evidence type="ECO:0000256" key="1">
    <source>
        <dbReference type="ARBA" id="ARBA00004370"/>
    </source>
</evidence>
<dbReference type="AlphaFoldDB" id="A0A1J5SE77"/>
<evidence type="ECO:0000256" key="4">
    <source>
        <dbReference type="ARBA" id="ARBA00023065"/>
    </source>
</evidence>
<keyword evidence="6" id="KW-0066">ATP synthesis</keyword>
<keyword evidence="2" id="KW-0813">Transport</keyword>
<reference evidence="7" key="1">
    <citation type="submission" date="2016-10" db="EMBL/GenBank/DDBJ databases">
        <title>Sequence of Gallionella enrichment culture.</title>
        <authorList>
            <person name="Poehlein A."/>
            <person name="Muehling M."/>
            <person name="Daniel R."/>
        </authorList>
    </citation>
    <scope>NUCLEOTIDE SEQUENCE</scope>
</reference>
<dbReference type="PROSITE" id="PS00389">
    <property type="entry name" value="ATPASE_DELTA"/>
    <property type="match status" value="1"/>
</dbReference>